<feature type="compositionally biased region" description="Pro residues" evidence="4">
    <location>
        <begin position="1420"/>
        <end position="1432"/>
    </location>
</feature>
<sequence length="1788" mass="198248">MNDNDRHKILDEKQLNWSHDTVDNQEEIDRLNGLVKGLVDTYINNELKDEAAIAEVTLLAPVLNCELFRKLFKTFVSAFSDESTLLDVSMLKGLSCMVQGAPPGHLESDDLKKVLKALTKFLNGICKDSSWYIYSLTLAVSRILDTMADNHVKGLKDEDLCNLSLALKDLSKHPDPYVVFQAEYAIQALKFVPGDKTPLQAVLKGSGVLLGGILKLAIAVKGVDIEGIIDGLTKVHDGLSGAYDACMKGYEGVKELMASGEEFLSCLTKASSIVGSIAGQKYTCTRKSSIDFLSELYRNDDDWGKQATIKQWILSIINSLVNSDKGIVKAHAKLVLKILGNDNDTYKKTLYDTSMNNGKKSPQSYPLIIGLPPLASPSLLDLVQNTPDIEKDIRRLRKQRLKQLEQNTVATIYITQQARSTIMARDDALFPLMDKVKEFLEKKQKVFLLLGESGAGKSIFSQALELMLWEKYEKDRIIPLFINLPAIDKPEHNLIAKHLRKAEFSESQIREMKERRTFVLICDGYDESHQTQNLYMRNRLNEKGEFQAQMVISCRLEYIGKDYLDRFQPIDRNHVTGGNGSATQTEYQQAVIAPFTKEQVNDYIEKFVTKTRPVWQTSKYISVLNKIPNLLDLVKNPFLLTLSLEILPRLDHQDDFSRIQATRVALYDQFMEQWFERGKKRLAETEMGDQEKKAYERLTDDGFMQNGVNFLKGLARAIYKNQAGNPVVEYSHSRDCNTWKGAFFGHEDEKQLLLKASPIRRFGNHYQFIHRSMLEYGFARAVFEPLESKKALPSKPVTGRRGSSSSIYSFECQIEQENEVITTQPSAHDYPLSWKNFISEPSVINFLAEHVQQDPSFKQDLLEIVKLSKSNVDWRIAAANAITILVKAGIQFNGADLQGIRIPGADLSYGLFDSADLQNADLRKVNFRNVWMRGANLSKSQMSRARFGELPLLQIKSKVTVCMYAPDGNTFAVGTDGYKVCVFKTLNWDEKQTLIGHKNPISSIAYSPKSDVIASSSKDSIILVWDINSGICLHKLQSDNDVICNIKFSPNGNQIASESHGKKLQLWDVKLAECLFSFTGHTMTYSPNGGLIAFGSTDNSVQLWDVKDGKYTQCFTGHTKEVVTIAFSPDGNQIASGSNDKTVRFWDVGNTETKELLLASRHDRAVISLVYSINGAQVASSSFDNTVRLWDTKTRLCLLTLTGHSRPVKSIAYSPKEDQIASGSEDNTVRLWDTVSGSCLRTLTGHSGPVVSIMFSPGGSQIASGSSDKTVRLWDVEPGVGHYTSSGNISSGHISGSHRGSVNCVVYLPISSQIASGSDDGTIQVWNLETGGYSHTLVGHSDKVLGIACSPNGERIASCSLDETVRLWDVKTGECINTLRGLREAVHCIAFSPQKRLKRLDSTSPENPQCSSSSSGSPSSPGPVSPDTPNSPHPESSDSPNLPGPDSTGSPNLPDPDSSGYYWVAFGGTNKTIGEWDLKATDYEQFPVKHSQLIKALAYSSCGGMIATGSFDMSILLWDVGTKSCLRIFTGHHGVINSIAYSPDDKQLVTGSNDLTVRVWNVETGECIKILQHKKPVSSVAYSPKHLPKDAVIDLTKDSPENLPECLPRALQIATASSTTIQIWDSASGECQTEFQNYGSALDISWSETHKGDFLVTGGDDKLVRSWKLKKTQDSQHKIYLAWCSTPHELTFTSADIHETQGLSKLGIQLLRQQGATHITLKNTAKKVMQACSTISGFTCMVKKDILERPHETKGTLDRSQEAQGTPEESQKTKGILDRSQEVQSSTD</sequence>
<keyword evidence="7" id="KW-1185">Reference proteome</keyword>
<dbReference type="Gene3D" id="3.40.50.300">
    <property type="entry name" value="P-loop containing nucleotide triphosphate hydrolases"/>
    <property type="match status" value="1"/>
</dbReference>
<reference evidence="6" key="1">
    <citation type="journal article" date="2020" name="Fungal Divers.">
        <title>Resolving the Mortierellaceae phylogeny through synthesis of multi-gene phylogenetics and phylogenomics.</title>
        <authorList>
            <person name="Vandepol N."/>
            <person name="Liber J."/>
            <person name="Desiro A."/>
            <person name="Na H."/>
            <person name="Kennedy M."/>
            <person name="Barry K."/>
            <person name="Grigoriev I.V."/>
            <person name="Miller A.N."/>
            <person name="O'Donnell K."/>
            <person name="Stajich J.E."/>
            <person name="Bonito G."/>
        </authorList>
    </citation>
    <scope>NUCLEOTIDE SEQUENCE</scope>
    <source>
        <strain evidence="6">NRRL 2769</strain>
    </source>
</reference>
<dbReference type="Pfam" id="PF23948">
    <property type="entry name" value="ARM_5"/>
    <property type="match status" value="1"/>
</dbReference>
<feature type="repeat" description="WD" evidence="3">
    <location>
        <begin position="1487"/>
        <end position="1528"/>
    </location>
</feature>
<dbReference type="InterPro" id="IPR020472">
    <property type="entry name" value="WD40_PAC1"/>
</dbReference>
<dbReference type="PANTHER" id="PTHR19848">
    <property type="entry name" value="WD40 REPEAT PROTEIN"/>
    <property type="match status" value="1"/>
</dbReference>
<evidence type="ECO:0000256" key="3">
    <source>
        <dbReference type="PROSITE-ProRule" id="PRU00221"/>
    </source>
</evidence>
<dbReference type="InterPro" id="IPR001680">
    <property type="entry name" value="WD40_rpt"/>
</dbReference>
<evidence type="ECO:0000313" key="6">
    <source>
        <dbReference type="EMBL" id="KAG0011961.1"/>
    </source>
</evidence>
<dbReference type="InterPro" id="IPR015943">
    <property type="entry name" value="WD40/YVTN_repeat-like_dom_sf"/>
</dbReference>
<evidence type="ECO:0000256" key="1">
    <source>
        <dbReference type="ARBA" id="ARBA00022574"/>
    </source>
</evidence>
<dbReference type="Gene3D" id="2.130.10.10">
    <property type="entry name" value="YVTN repeat-like/Quinoprotein amine dehydrogenase"/>
    <property type="match status" value="6"/>
</dbReference>
<dbReference type="CDD" id="cd00200">
    <property type="entry name" value="WD40"/>
    <property type="match status" value="2"/>
</dbReference>
<dbReference type="Gene3D" id="2.160.20.80">
    <property type="entry name" value="E3 ubiquitin-protein ligase SopA"/>
    <property type="match status" value="1"/>
</dbReference>
<evidence type="ECO:0000256" key="2">
    <source>
        <dbReference type="ARBA" id="ARBA00022737"/>
    </source>
</evidence>
<feature type="compositionally biased region" description="Basic and acidic residues" evidence="4">
    <location>
        <begin position="1750"/>
        <end position="1761"/>
    </location>
</feature>
<keyword evidence="2" id="KW-0677">Repeat</keyword>
<dbReference type="Pfam" id="PF00805">
    <property type="entry name" value="Pentapeptide"/>
    <property type="match status" value="1"/>
</dbReference>
<feature type="repeat" description="WD" evidence="3">
    <location>
        <begin position="1082"/>
        <end position="1114"/>
    </location>
</feature>
<dbReference type="InterPro" id="IPR001646">
    <property type="entry name" value="5peptide_repeat"/>
</dbReference>
<feature type="region of interest" description="Disordered" evidence="4">
    <location>
        <begin position="1750"/>
        <end position="1788"/>
    </location>
</feature>
<comment type="caution">
    <text evidence="6">The sequence shown here is derived from an EMBL/GenBank/DDBJ whole genome shotgun (WGS) entry which is preliminary data.</text>
</comment>
<evidence type="ECO:0000313" key="7">
    <source>
        <dbReference type="Proteomes" id="UP000703661"/>
    </source>
</evidence>
<dbReference type="PROSITE" id="PS00678">
    <property type="entry name" value="WD_REPEATS_1"/>
    <property type="match status" value="8"/>
</dbReference>
<feature type="repeat" description="WD" evidence="3">
    <location>
        <begin position="1243"/>
        <end position="1277"/>
    </location>
</feature>
<dbReference type="InterPro" id="IPR019775">
    <property type="entry name" value="WD40_repeat_CS"/>
</dbReference>
<feature type="repeat" description="WD" evidence="3">
    <location>
        <begin position="1115"/>
        <end position="1156"/>
    </location>
</feature>
<protein>
    <submittedName>
        <fullName evidence="6">WD_REPEATS_REGION domain-containing protein</fullName>
    </submittedName>
</protein>
<dbReference type="SUPFAM" id="SSF48371">
    <property type="entry name" value="ARM repeat"/>
    <property type="match status" value="1"/>
</dbReference>
<feature type="repeat" description="WD" evidence="3">
    <location>
        <begin position="1337"/>
        <end position="1378"/>
    </location>
</feature>
<accession>A0A9P6SYN7</accession>
<dbReference type="SUPFAM" id="SSF141571">
    <property type="entry name" value="Pentapeptide repeat-like"/>
    <property type="match status" value="1"/>
</dbReference>
<evidence type="ECO:0000256" key="4">
    <source>
        <dbReference type="SAM" id="MobiDB-lite"/>
    </source>
</evidence>
<dbReference type="SUPFAM" id="SSF50978">
    <property type="entry name" value="WD40 repeat-like"/>
    <property type="match status" value="3"/>
</dbReference>
<organism evidence="6 7">
    <name type="scientific">Entomortierella chlamydospora</name>
    <dbReference type="NCBI Taxonomy" id="101097"/>
    <lineage>
        <taxon>Eukaryota</taxon>
        <taxon>Fungi</taxon>
        <taxon>Fungi incertae sedis</taxon>
        <taxon>Mucoromycota</taxon>
        <taxon>Mortierellomycotina</taxon>
        <taxon>Mortierellomycetes</taxon>
        <taxon>Mortierellales</taxon>
        <taxon>Mortierellaceae</taxon>
        <taxon>Entomortierella</taxon>
    </lineage>
</organism>
<keyword evidence="1 3" id="KW-0853">WD repeat</keyword>
<feature type="repeat" description="WD" evidence="3">
    <location>
        <begin position="1036"/>
        <end position="1077"/>
    </location>
</feature>
<dbReference type="InterPro" id="IPR056251">
    <property type="entry name" value="Arm_rpt_dom"/>
</dbReference>
<dbReference type="InterPro" id="IPR025662">
    <property type="entry name" value="Sigma_54_int_dom_ATP-bd_1"/>
</dbReference>
<dbReference type="InterPro" id="IPR027417">
    <property type="entry name" value="P-loop_NTPase"/>
</dbReference>
<feature type="repeat" description="WD" evidence="3">
    <location>
        <begin position="1529"/>
        <end position="1570"/>
    </location>
</feature>
<feature type="region of interest" description="Disordered" evidence="4">
    <location>
        <begin position="1399"/>
        <end position="1454"/>
    </location>
</feature>
<dbReference type="Pfam" id="PF00400">
    <property type="entry name" value="WD40"/>
    <property type="match status" value="11"/>
</dbReference>
<dbReference type="PANTHER" id="PTHR19848:SF8">
    <property type="entry name" value="F-BOX AND WD REPEAT DOMAIN CONTAINING 7"/>
    <property type="match status" value="1"/>
</dbReference>
<feature type="repeat" description="WD" evidence="3">
    <location>
        <begin position="1295"/>
        <end position="1336"/>
    </location>
</feature>
<dbReference type="SMART" id="SM00320">
    <property type="entry name" value="WD40"/>
    <property type="match status" value="15"/>
</dbReference>
<feature type="compositionally biased region" description="Low complexity" evidence="4">
    <location>
        <begin position="1402"/>
        <end position="1419"/>
    </location>
</feature>
<dbReference type="PROSITE" id="PS50082">
    <property type="entry name" value="WD_REPEATS_2"/>
    <property type="match status" value="11"/>
</dbReference>
<dbReference type="EMBL" id="JAAAID010001059">
    <property type="protein sequence ID" value="KAG0011961.1"/>
    <property type="molecule type" value="Genomic_DNA"/>
</dbReference>
<feature type="compositionally biased region" description="Basic and acidic residues" evidence="4">
    <location>
        <begin position="1769"/>
        <end position="1781"/>
    </location>
</feature>
<feature type="domain" description="Arm-like repeat" evidence="5">
    <location>
        <begin position="21"/>
        <end position="267"/>
    </location>
</feature>
<feature type="repeat" description="WD" evidence="3">
    <location>
        <begin position="1201"/>
        <end position="1242"/>
    </location>
</feature>
<dbReference type="InterPro" id="IPR016024">
    <property type="entry name" value="ARM-type_fold"/>
</dbReference>
<dbReference type="PROSITE" id="PS00675">
    <property type="entry name" value="SIGMA54_INTERACT_1"/>
    <property type="match status" value="1"/>
</dbReference>
<dbReference type="InterPro" id="IPR036322">
    <property type="entry name" value="WD40_repeat_dom_sf"/>
</dbReference>
<dbReference type="Proteomes" id="UP000703661">
    <property type="component" value="Unassembled WGS sequence"/>
</dbReference>
<dbReference type="PRINTS" id="PR00320">
    <property type="entry name" value="GPROTEINBRPT"/>
</dbReference>
<name>A0A9P6SYN7_9FUNG</name>
<evidence type="ECO:0000259" key="5">
    <source>
        <dbReference type="Pfam" id="PF23948"/>
    </source>
</evidence>
<feature type="repeat" description="WD" evidence="3">
    <location>
        <begin position="994"/>
        <end position="1035"/>
    </location>
</feature>
<dbReference type="PROSITE" id="PS50294">
    <property type="entry name" value="WD_REPEATS_REGION"/>
    <property type="match status" value="9"/>
</dbReference>
<feature type="repeat" description="WD" evidence="3">
    <location>
        <begin position="1159"/>
        <end position="1200"/>
    </location>
</feature>
<gene>
    <name evidence="6" type="primary">WDR31_1</name>
    <name evidence="6" type="ORF">BGZ80_000299</name>
</gene>
<proteinExistence type="predicted"/>